<gene>
    <name evidence="2" type="ORF">GD597_14605</name>
</gene>
<dbReference type="Pfam" id="PF00403">
    <property type="entry name" value="HMA"/>
    <property type="match status" value="1"/>
</dbReference>
<dbReference type="PROSITE" id="PS50846">
    <property type="entry name" value="HMA_2"/>
    <property type="match status" value="1"/>
</dbReference>
<dbReference type="SUPFAM" id="SSF55008">
    <property type="entry name" value="HMA, heavy metal-associated domain"/>
    <property type="match status" value="1"/>
</dbReference>
<dbReference type="GO" id="GO:0046872">
    <property type="term" value="F:metal ion binding"/>
    <property type="evidence" value="ECO:0007669"/>
    <property type="project" value="InterPro"/>
</dbReference>
<organism evidence="2 3">
    <name type="scientific">Limnovirga soli</name>
    <dbReference type="NCBI Taxonomy" id="2656915"/>
    <lineage>
        <taxon>Bacteria</taxon>
        <taxon>Pseudomonadati</taxon>
        <taxon>Bacteroidota</taxon>
        <taxon>Chitinophagia</taxon>
        <taxon>Chitinophagales</taxon>
        <taxon>Chitinophagaceae</taxon>
        <taxon>Limnovirga</taxon>
    </lineage>
</organism>
<reference evidence="2" key="1">
    <citation type="submission" date="2019-10" db="EMBL/GenBank/DDBJ databases">
        <title>Draft genome sequence of Panacibacter sp. KCS-6.</title>
        <authorList>
            <person name="Yim K.J."/>
        </authorList>
    </citation>
    <scope>NUCLEOTIDE SEQUENCE</scope>
    <source>
        <strain evidence="2">KCS-6</strain>
    </source>
</reference>
<keyword evidence="3" id="KW-1185">Reference proteome</keyword>
<protein>
    <recommendedName>
        <fullName evidence="1">HMA domain-containing protein</fullName>
    </recommendedName>
</protein>
<dbReference type="Gene3D" id="3.30.70.100">
    <property type="match status" value="1"/>
</dbReference>
<sequence>MLTSETFFVNNIRCEGCVHAIEKELSAMVGIHNVEAEKETGKVTVTGIGLDVAAIKKALSHIGYPAKEKPNSIFSKTKTAIICAISGK</sequence>
<dbReference type="CDD" id="cd00371">
    <property type="entry name" value="HMA"/>
    <property type="match status" value="1"/>
</dbReference>
<evidence type="ECO:0000313" key="2">
    <source>
        <dbReference type="EMBL" id="NNV56699.1"/>
    </source>
</evidence>
<accession>A0A8J8FHZ9</accession>
<dbReference type="InterPro" id="IPR036163">
    <property type="entry name" value="HMA_dom_sf"/>
</dbReference>
<dbReference type="Proteomes" id="UP000598971">
    <property type="component" value="Unassembled WGS sequence"/>
</dbReference>
<evidence type="ECO:0000259" key="1">
    <source>
        <dbReference type="PROSITE" id="PS50846"/>
    </source>
</evidence>
<feature type="domain" description="HMA" evidence="1">
    <location>
        <begin position="3"/>
        <end position="67"/>
    </location>
</feature>
<dbReference type="EMBL" id="WHPF01000010">
    <property type="protein sequence ID" value="NNV56699.1"/>
    <property type="molecule type" value="Genomic_DNA"/>
</dbReference>
<evidence type="ECO:0000313" key="3">
    <source>
        <dbReference type="Proteomes" id="UP000598971"/>
    </source>
</evidence>
<comment type="caution">
    <text evidence="2">The sequence shown here is derived from an EMBL/GenBank/DDBJ whole genome shotgun (WGS) entry which is preliminary data.</text>
</comment>
<name>A0A8J8FHZ9_9BACT</name>
<dbReference type="InterPro" id="IPR006121">
    <property type="entry name" value="HMA_dom"/>
</dbReference>
<dbReference type="RefSeq" id="WP_171608642.1">
    <property type="nucleotide sequence ID" value="NZ_WHPF01000010.1"/>
</dbReference>
<dbReference type="AlphaFoldDB" id="A0A8J8FHZ9"/>
<proteinExistence type="predicted"/>